<evidence type="ECO:0000259" key="2">
    <source>
        <dbReference type="Pfam" id="PF02272"/>
    </source>
</evidence>
<comment type="caution">
    <text evidence="3">The sequence shown here is derived from an EMBL/GenBank/DDBJ whole genome shotgun (WGS) entry which is preliminary data.</text>
</comment>
<accession>A0ABY0IGJ3</accession>
<proteinExistence type="predicted"/>
<evidence type="ECO:0000313" key="3">
    <source>
        <dbReference type="EMBL" id="RZF21762.1"/>
    </source>
</evidence>
<name>A0ABY0IGJ3_9BACT</name>
<dbReference type="InterPro" id="IPR001667">
    <property type="entry name" value="DDH_dom"/>
</dbReference>
<dbReference type="PANTHER" id="PTHR47618">
    <property type="entry name" value="BIFUNCTIONAL OLIGORIBONUCLEASE AND PAP PHOSPHATASE NRNA"/>
    <property type="match status" value="1"/>
</dbReference>
<dbReference type="Gene3D" id="3.90.1640.10">
    <property type="entry name" value="inorganic pyrophosphatase (n-terminal core)"/>
    <property type="match status" value="1"/>
</dbReference>
<dbReference type="EMBL" id="QDKL01000002">
    <property type="protein sequence ID" value="RZF21762.1"/>
    <property type="molecule type" value="Genomic_DNA"/>
</dbReference>
<keyword evidence="4" id="KW-1185">Reference proteome</keyword>
<gene>
    <name evidence="3" type="ORF">DAY19_08720</name>
</gene>
<dbReference type="PANTHER" id="PTHR47618:SF1">
    <property type="entry name" value="BIFUNCTIONAL OLIGORIBONUCLEASE AND PAP PHOSPHATASE NRNA"/>
    <property type="match status" value="1"/>
</dbReference>
<protein>
    <submittedName>
        <fullName evidence="3">Bifunctional oligoribonuclease/PAP phosphatase NrnA</fullName>
    </submittedName>
</protein>
<sequence>MTKNVERFKNLVEKANNIVITTHIFPDADGIGSEIALCMALRKLGKNAICINEEKLFDRYRYLDPDGVISNYEDSKDHFKKIDLFIVTDTNALPRIGKNVQELVLKSSELLFIDHHPCPKELAAIHCVDSTKAATGELVGELIEALGVKFDEKMALALYTSIIIDTSSFRYPTVTANTHKIASKLLDTGISPPQAFNQINGIKQVEYIKLLGQVLSSCQLSKSGLVAWISMTENDIENHNCEAEDTHGFINHLLILEGIEVACMFREIDDKVKISFRSVNQTVDVGIIAQALGGGGHNHSAATIIDGTLEKTIPEVIQKIDLMIESED</sequence>
<dbReference type="Gene3D" id="3.10.310.30">
    <property type="match status" value="1"/>
</dbReference>
<feature type="domain" description="DHHA1" evidence="2">
    <location>
        <begin position="238"/>
        <end position="324"/>
    </location>
</feature>
<dbReference type="InterPro" id="IPR051319">
    <property type="entry name" value="Oligoribo/pAp-PDE_c-di-AMP_PDE"/>
</dbReference>
<evidence type="ECO:0000313" key="4">
    <source>
        <dbReference type="Proteomes" id="UP000443582"/>
    </source>
</evidence>
<organism evidence="3 4">
    <name type="scientific">Halobacteriovorax vibrionivorans</name>
    <dbReference type="NCBI Taxonomy" id="2152716"/>
    <lineage>
        <taxon>Bacteria</taxon>
        <taxon>Pseudomonadati</taxon>
        <taxon>Bdellovibrionota</taxon>
        <taxon>Bacteriovoracia</taxon>
        <taxon>Bacteriovoracales</taxon>
        <taxon>Halobacteriovoraceae</taxon>
        <taxon>Halobacteriovorax</taxon>
    </lineage>
</organism>
<dbReference type="InterPro" id="IPR003156">
    <property type="entry name" value="DHHA1_dom"/>
</dbReference>
<dbReference type="Proteomes" id="UP000443582">
    <property type="component" value="Unassembled WGS sequence"/>
</dbReference>
<dbReference type="Pfam" id="PF02272">
    <property type="entry name" value="DHHA1"/>
    <property type="match status" value="1"/>
</dbReference>
<evidence type="ECO:0000259" key="1">
    <source>
        <dbReference type="Pfam" id="PF01368"/>
    </source>
</evidence>
<dbReference type="RefSeq" id="WP_115361474.1">
    <property type="nucleotide sequence ID" value="NZ_QDKL01000002.1"/>
</dbReference>
<reference evidence="4" key="1">
    <citation type="journal article" date="2019" name="Int. J. Syst. Evol. Microbiol.">
        <title>Halobacteriovorax valvorus sp. nov., a novel prokaryotic predator isolated from coastal seawater of China.</title>
        <authorList>
            <person name="Chen M.-X."/>
        </authorList>
    </citation>
    <scope>NUCLEOTIDE SEQUENCE [LARGE SCALE GENOMIC DNA]</scope>
    <source>
        <strain evidence="4">BL9</strain>
    </source>
</reference>
<dbReference type="Pfam" id="PF01368">
    <property type="entry name" value="DHH"/>
    <property type="match status" value="1"/>
</dbReference>
<dbReference type="SUPFAM" id="SSF64182">
    <property type="entry name" value="DHH phosphoesterases"/>
    <property type="match status" value="1"/>
</dbReference>
<feature type="domain" description="DDH" evidence="1">
    <location>
        <begin position="17"/>
        <end position="162"/>
    </location>
</feature>
<dbReference type="InterPro" id="IPR038763">
    <property type="entry name" value="DHH_sf"/>
</dbReference>